<name>A0ABT9P1M8_9ACTN</name>
<keyword evidence="7" id="KW-0408">Iron</keyword>
<protein>
    <submittedName>
        <fullName evidence="11">Fur family ferric uptake transcriptional regulator</fullName>
    </submittedName>
</protein>
<dbReference type="InterPro" id="IPR043135">
    <property type="entry name" value="Fur_C"/>
</dbReference>
<evidence type="ECO:0000256" key="6">
    <source>
        <dbReference type="ARBA" id="ARBA00022833"/>
    </source>
</evidence>
<dbReference type="Proteomes" id="UP001235712">
    <property type="component" value="Unassembled WGS sequence"/>
</dbReference>
<dbReference type="CDD" id="cd07153">
    <property type="entry name" value="Fur_like"/>
    <property type="match status" value="1"/>
</dbReference>
<dbReference type="Gene3D" id="3.30.1490.190">
    <property type="match status" value="1"/>
</dbReference>
<evidence type="ECO:0000256" key="2">
    <source>
        <dbReference type="ARBA" id="ARBA00007957"/>
    </source>
</evidence>
<evidence type="ECO:0000256" key="9">
    <source>
        <dbReference type="ARBA" id="ARBA00023125"/>
    </source>
</evidence>
<dbReference type="InterPro" id="IPR036390">
    <property type="entry name" value="WH_DNA-bd_sf"/>
</dbReference>
<keyword evidence="8" id="KW-0805">Transcription regulation</keyword>
<keyword evidence="6" id="KW-0862">Zinc</keyword>
<sequence length="140" mass="14942">MTDSAVLLRGAGLRSTAPRRAVLEALLTRPHSTVTDLSQAVDGQLSNQTIYNALDDLANSGLVRRIEPAGSATRYETRVGDNHHHLVCRSCGAVADVDCEIAEAPCLVPGAHPGFARVDEAEVVFWGICNDCAMTQSRQA</sequence>
<dbReference type="InterPro" id="IPR036388">
    <property type="entry name" value="WH-like_DNA-bd_sf"/>
</dbReference>
<organism evidence="11 12">
    <name type="scientific">Kineosporia succinea</name>
    <dbReference type="NCBI Taxonomy" id="84632"/>
    <lineage>
        <taxon>Bacteria</taxon>
        <taxon>Bacillati</taxon>
        <taxon>Actinomycetota</taxon>
        <taxon>Actinomycetes</taxon>
        <taxon>Kineosporiales</taxon>
        <taxon>Kineosporiaceae</taxon>
        <taxon>Kineosporia</taxon>
    </lineage>
</organism>
<evidence type="ECO:0000256" key="3">
    <source>
        <dbReference type="ARBA" id="ARBA00022490"/>
    </source>
</evidence>
<keyword evidence="9" id="KW-0238">DNA-binding</keyword>
<dbReference type="PANTHER" id="PTHR33202">
    <property type="entry name" value="ZINC UPTAKE REGULATION PROTEIN"/>
    <property type="match status" value="1"/>
</dbReference>
<evidence type="ECO:0000256" key="7">
    <source>
        <dbReference type="ARBA" id="ARBA00023004"/>
    </source>
</evidence>
<evidence type="ECO:0000313" key="12">
    <source>
        <dbReference type="Proteomes" id="UP001235712"/>
    </source>
</evidence>
<evidence type="ECO:0000256" key="10">
    <source>
        <dbReference type="ARBA" id="ARBA00023163"/>
    </source>
</evidence>
<gene>
    <name evidence="11" type="ORF">J2S57_002312</name>
</gene>
<evidence type="ECO:0000256" key="4">
    <source>
        <dbReference type="ARBA" id="ARBA00022491"/>
    </source>
</evidence>
<dbReference type="InterPro" id="IPR002481">
    <property type="entry name" value="FUR"/>
</dbReference>
<comment type="caution">
    <text evidence="11">The sequence shown here is derived from an EMBL/GenBank/DDBJ whole genome shotgun (WGS) entry which is preliminary data.</text>
</comment>
<dbReference type="PANTHER" id="PTHR33202:SF18">
    <property type="entry name" value="TRANSCRIPTIONAL REGULATOR FURA"/>
    <property type="match status" value="1"/>
</dbReference>
<keyword evidence="3" id="KW-0963">Cytoplasm</keyword>
<keyword evidence="5" id="KW-0479">Metal-binding</keyword>
<dbReference type="EMBL" id="JAUSQZ010000001">
    <property type="protein sequence ID" value="MDP9826563.1"/>
    <property type="molecule type" value="Genomic_DNA"/>
</dbReference>
<proteinExistence type="inferred from homology"/>
<evidence type="ECO:0000256" key="8">
    <source>
        <dbReference type="ARBA" id="ARBA00023015"/>
    </source>
</evidence>
<dbReference type="Pfam" id="PF01475">
    <property type="entry name" value="FUR"/>
    <property type="match status" value="1"/>
</dbReference>
<keyword evidence="12" id="KW-1185">Reference proteome</keyword>
<comment type="subcellular location">
    <subcellularLocation>
        <location evidence="1">Cytoplasm</location>
    </subcellularLocation>
</comment>
<dbReference type="SUPFAM" id="SSF46785">
    <property type="entry name" value="Winged helix' DNA-binding domain"/>
    <property type="match status" value="1"/>
</dbReference>
<keyword evidence="4" id="KW-0678">Repressor</keyword>
<evidence type="ECO:0000313" key="11">
    <source>
        <dbReference type="EMBL" id="MDP9826563.1"/>
    </source>
</evidence>
<keyword evidence="10" id="KW-0804">Transcription</keyword>
<reference evidence="11 12" key="1">
    <citation type="submission" date="2023-07" db="EMBL/GenBank/DDBJ databases">
        <title>Sequencing the genomes of 1000 actinobacteria strains.</title>
        <authorList>
            <person name="Klenk H.-P."/>
        </authorList>
    </citation>
    <scope>NUCLEOTIDE SEQUENCE [LARGE SCALE GENOMIC DNA]</scope>
    <source>
        <strain evidence="11 12">DSM 44388</strain>
    </source>
</reference>
<evidence type="ECO:0000256" key="5">
    <source>
        <dbReference type="ARBA" id="ARBA00022723"/>
    </source>
</evidence>
<accession>A0ABT9P1M8</accession>
<dbReference type="Gene3D" id="1.10.10.10">
    <property type="entry name" value="Winged helix-like DNA-binding domain superfamily/Winged helix DNA-binding domain"/>
    <property type="match status" value="1"/>
</dbReference>
<evidence type="ECO:0000256" key="1">
    <source>
        <dbReference type="ARBA" id="ARBA00004496"/>
    </source>
</evidence>
<dbReference type="RefSeq" id="WP_307241485.1">
    <property type="nucleotide sequence ID" value="NZ_JAUSQZ010000001.1"/>
</dbReference>
<comment type="similarity">
    <text evidence="2">Belongs to the Fur family.</text>
</comment>